<proteinExistence type="predicted"/>
<dbReference type="Proteomes" id="UP000524535">
    <property type="component" value="Unassembled WGS sequence"/>
</dbReference>
<evidence type="ECO:0000256" key="1">
    <source>
        <dbReference type="SAM" id="MobiDB-lite"/>
    </source>
</evidence>
<name>A0A7W6TE46_9HYPH</name>
<dbReference type="EMBL" id="JACIHM010000002">
    <property type="protein sequence ID" value="MBB4446518.1"/>
    <property type="molecule type" value="Genomic_DNA"/>
</dbReference>
<feature type="compositionally biased region" description="Basic residues" evidence="1">
    <location>
        <begin position="596"/>
        <end position="605"/>
    </location>
</feature>
<evidence type="ECO:0000313" key="2">
    <source>
        <dbReference type="EMBL" id="MBB4348591.1"/>
    </source>
</evidence>
<accession>A0A7W6TE46</accession>
<evidence type="ECO:0000313" key="4">
    <source>
        <dbReference type="EMBL" id="MBB4446518.1"/>
    </source>
</evidence>
<gene>
    <name evidence="3" type="ORF">GGE31_002332</name>
    <name evidence="2" type="ORF">GGE33_002333</name>
    <name evidence="4" type="ORF">GGE35_002334</name>
</gene>
<dbReference type="AlphaFoldDB" id="A0A7W6TE46"/>
<feature type="region of interest" description="Disordered" evidence="1">
    <location>
        <begin position="580"/>
        <end position="612"/>
    </location>
</feature>
<keyword evidence="6" id="KW-1185">Reference proteome</keyword>
<comment type="caution">
    <text evidence="3">The sequence shown here is derived from an EMBL/GenBank/DDBJ whole genome shotgun (WGS) entry which is preliminary data.</text>
</comment>
<dbReference type="RefSeq" id="WP_183823195.1">
    <property type="nucleotide sequence ID" value="NZ_JACIGW010000002.1"/>
</dbReference>
<organism evidence="3 6">
    <name type="scientific">Aliirhizobium cellulosilyticum</name>
    <dbReference type="NCBI Taxonomy" id="393664"/>
    <lineage>
        <taxon>Bacteria</taxon>
        <taxon>Pseudomonadati</taxon>
        <taxon>Pseudomonadota</taxon>
        <taxon>Alphaproteobacteria</taxon>
        <taxon>Hyphomicrobiales</taxon>
        <taxon>Rhizobiaceae</taxon>
        <taxon>Aliirhizobium</taxon>
    </lineage>
</organism>
<evidence type="ECO:0000313" key="3">
    <source>
        <dbReference type="EMBL" id="MBB4411827.1"/>
    </source>
</evidence>
<dbReference type="Proteomes" id="UP000520770">
    <property type="component" value="Unassembled WGS sequence"/>
</dbReference>
<evidence type="ECO:0000313" key="6">
    <source>
        <dbReference type="Proteomes" id="UP000524535"/>
    </source>
</evidence>
<reference evidence="5 6" key="1">
    <citation type="submission" date="2020-08" db="EMBL/GenBank/DDBJ databases">
        <title>Genomic Encyclopedia of Type Strains, Phase IV (KMG-V): Genome sequencing to study the core and pangenomes of soil and plant-associated prokaryotes.</title>
        <authorList>
            <person name="Whitman W."/>
        </authorList>
    </citation>
    <scope>NUCLEOTIDE SEQUENCE [LARGE SCALE GENOMIC DNA]</scope>
    <source>
        <strain evidence="3 6">SEMIA 444</strain>
        <strain evidence="2 5">SEMIA 448</strain>
        <strain evidence="4 7">SEMIA 452</strain>
    </source>
</reference>
<dbReference type="SUPFAM" id="SSF52540">
    <property type="entry name" value="P-loop containing nucleoside triphosphate hydrolases"/>
    <property type="match status" value="1"/>
</dbReference>
<evidence type="ECO:0008006" key="8">
    <source>
        <dbReference type="Google" id="ProtNLM"/>
    </source>
</evidence>
<dbReference type="Proteomes" id="UP000576087">
    <property type="component" value="Unassembled WGS sequence"/>
</dbReference>
<dbReference type="Gene3D" id="3.40.50.300">
    <property type="entry name" value="P-loop containing nucleotide triphosphate hydrolases"/>
    <property type="match status" value="1"/>
</dbReference>
<dbReference type="EMBL" id="JACIGW010000002">
    <property type="protein sequence ID" value="MBB4348591.1"/>
    <property type="molecule type" value="Genomic_DNA"/>
</dbReference>
<dbReference type="InterPro" id="IPR027417">
    <property type="entry name" value="P-loop_NTPase"/>
</dbReference>
<dbReference type="EMBL" id="JACIGY010000002">
    <property type="protein sequence ID" value="MBB4411827.1"/>
    <property type="molecule type" value="Genomic_DNA"/>
</dbReference>
<evidence type="ECO:0000313" key="5">
    <source>
        <dbReference type="Proteomes" id="UP000520770"/>
    </source>
</evidence>
<protein>
    <recommendedName>
        <fullName evidence="8">KAP NTPase domain-containing protein</fullName>
    </recommendedName>
</protein>
<sequence length="612" mass="69085">MSVQNARAAIQRFLSTDKPEVLCIRGEWGTGKTWTWDDVLKMQGQAGKVPLKRYAKASLFGLNSLAEIKREIFQSTVDVAQIDKPFDPANYKDLYAGVKSQSNLWLKAVDVFFDKGSDAIVEALALSARNMIICVDDLERKGEDLRSVDVLGYISQLAIDRKCKVVLLLNDAQLEDKVEFEGYLEKVVDVHLRFEPSHEEIAEIAIPGDADNIGNLIKGFAIKLGISNVRVIRKIFALCKLVTPLLKEYSFKVTINTVRTITLFGWSYFQPESAPSLEYLRKVNTYSAEKNDSDEQVRWRDTLLSIDFYSSNDFDDQLLTGIRNGYFAEAEIAQHARVLNQADIRGKADMEMRRAWNFYHNSFNRPADEALGEIYETYKRLNAYMSLNDTVQLERLFRELDDPRAMEFIDMYAAANADNPSAFDLDHLARFGEELTQEVQERLAAAQARQKPKMTPDELFLALAKRGFEEDVVVGTAALPVEEYTRALKSHEDEAFSDIINGLRQYLTVGNPNEYLHTILDKAAVALRQIAGESAINRRRAMRLGIIQRLDAREQAAAQAKVAAEIAGEVSYRPEIISITTIPASAPSDTPPPPAKKSRARRQSRNGRERQP</sequence>
<evidence type="ECO:0000313" key="7">
    <source>
        <dbReference type="Proteomes" id="UP000576087"/>
    </source>
</evidence>